<name>A0A8H3HHK1_9AGAM</name>
<feature type="region of interest" description="Disordered" evidence="1">
    <location>
        <begin position="921"/>
        <end position="942"/>
    </location>
</feature>
<feature type="domain" description="SAC" evidence="2">
    <location>
        <begin position="337"/>
        <end position="724"/>
    </location>
</feature>
<dbReference type="AlphaFoldDB" id="A0A8H3HHK1"/>
<dbReference type="InterPro" id="IPR002013">
    <property type="entry name" value="SAC_dom"/>
</dbReference>
<evidence type="ECO:0000259" key="2">
    <source>
        <dbReference type="PROSITE" id="PS50275"/>
    </source>
</evidence>
<evidence type="ECO:0008006" key="6">
    <source>
        <dbReference type="Google" id="ProtNLM"/>
    </source>
</evidence>
<dbReference type="GO" id="GO:0043812">
    <property type="term" value="F:phosphatidylinositol-4-phosphate phosphatase activity"/>
    <property type="evidence" value="ECO:0007669"/>
    <property type="project" value="TreeGrafter"/>
</dbReference>
<dbReference type="PROSITE" id="PS51791">
    <property type="entry name" value="HSAC2"/>
    <property type="match status" value="1"/>
</dbReference>
<proteinExistence type="predicted"/>
<evidence type="ECO:0000256" key="1">
    <source>
        <dbReference type="SAM" id="MobiDB-lite"/>
    </source>
</evidence>
<dbReference type="InterPro" id="IPR034753">
    <property type="entry name" value="hSac2"/>
</dbReference>
<dbReference type="PROSITE" id="PS50275">
    <property type="entry name" value="SAC"/>
    <property type="match status" value="1"/>
</dbReference>
<evidence type="ECO:0000313" key="4">
    <source>
        <dbReference type="EMBL" id="CAE6516970.1"/>
    </source>
</evidence>
<evidence type="ECO:0000313" key="5">
    <source>
        <dbReference type="Proteomes" id="UP000663853"/>
    </source>
</evidence>
<dbReference type="Pfam" id="PF12456">
    <property type="entry name" value="hSac2"/>
    <property type="match status" value="1"/>
</dbReference>
<organism evidence="4 5">
    <name type="scientific">Rhizoctonia solani</name>
    <dbReference type="NCBI Taxonomy" id="456999"/>
    <lineage>
        <taxon>Eukaryota</taxon>
        <taxon>Fungi</taxon>
        <taxon>Dikarya</taxon>
        <taxon>Basidiomycota</taxon>
        <taxon>Agaricomycotina</taxon>
        <taxon>Agaricomycetes</taxon>
        <taxon>Cantharellales</taxon>
        <taxon>Ceratobasidiaceae</taxon>
        <taxon>Rhizoctonia</taxon>
    </lineage>
</organism>
<feature type="region of interest" description="Disordered" evidence="1">
    <location>
        <begin position="181"/>
        <end position="206"/>
    </location>
</feature>
<dbReference type="PANTHER" id="PTHR45662">
    <property type="entry name" value="PHOSPHATIDYLINOSITIDE PHOSPHATASE SAC1"/>
    <property type="match status" value="1"/>
</dbReference>
<dbReference type="GO" id="GO:0005783">
    <property type="term" value="C:endoplasmic reticulum"/>
    <property type="evidence" value="ECO:0007669"/>
    <property type="project" value="TreeGrafter"/>
</dbReference>
<feature type="region of interest" description="Disordered" evidence="1">
    <location>
        <begin position="1"/>
        <end position="35"/>
    </location>
</feature>
<sequence>MFTQLFNKRFSRQQPPQSQPSPPPRPADPHPRAFNASIEGHLAPKHTAPPVPHPSPYARLILHASPEGLLIRPDVPSRQCASYVCVSWNGGGPGGAGVDVSLVTSKDGAKWEGPVVYGIVGLVTIYQESYLLVISDRKASGTLFSSSRPVYTIKSIAAIPLQEDQARTALNGLLARKTPLTPRPLETPAEDVPDLTLYPQTPVPSRNNTLEAVPRVTFASEPIPIPNNDINASTTSLALSSGSLSASTSGTSTPLSSSGILSGPAPVAKTLLNKLSFWSTPARATLDTTPALDTTPQEGETEPEQVLHKILASESTQAPRSAEERNKELTKKVVREIVRQFGSGCMYYALDFDLATSLQDKHEQVIRAQKENTIIDDMTEPTKPGQNSSSSSDSSASRRPSSTQTDSSKPPAPTDAFAEPHALLPLWLRVPQKSRRFWWNEVLASPFVEAGAHAYVVPILQGHFQSVFFDLGNDTDNGEPQVVEYALISRRSRDRAGLRYQRRGIDDDSHVANFVESEALVRATRLGSDNVFSYMQIRGSIPLFWSQPGLSLKPPPKLDRPVEETLTSARQHFQSCARVCTLDGEPSPVVCVNLVEKGGREGVVGSAYGDLASMLGEGSLKLVEYENISKLVDQLERTFATQGYFWVRDGQVMVRQNGVFRTNCIDCLGEQDRTNVVQSAFARCVMNRQLQALALIKPTDIEADMVFNDAWANNGDAISRAYAGTSALKGDYTRTGRRDLGGMLNDGRNSIARMVTSNFGDYFAQATIDFMLGHRTTSVFSEFLLQLSSTDPREILKVSKIRASAIETTVERVVLEGEHCTNAWTLLSPVEVGVAVSDKFVEKILVLTGSAIYVVSFDFEMDKVVSSRRVPLGDVVGIKQGAYILSTLHEASKDPAENYGFSITYRITHQDIRLTTYSMRNRPALPAPSDEETRNTPTASQQAQAAMMPLLRRASSVRRGAGMLSQILSASAPPSPGGIPNDLETVSFKALPVLDVHPDQVGVAPLTSRDSARRIVREVVTGCRHVGAGHAPGFVVEEDIVSLEQAQKITPVWAQLEYSFKRFLWLGS</sequence>
<feature type="compositionally biased region" description="Pro residues" evidence="1">
    <location>
        <begin position="17"/>
        <end position="26"/>
    </location>
</feature>
<feature type="region of interest" description="Disordered" evidence="1">
    <location>
        <begin position="370"/>
        <end position="416"/>
    </location>
</feature>
<dbReference type="Pfam" id="PF02383">
    <property type="entry name" value="Syja_N"/>
    <property type="match status" value="1"/>
</dbReference>
<protein>
    <recommendedName>
        <fullName evidence="6">Phosphatidylinositide phosphatase SAC2</fullName>
    </recommendedName>
</protein>
<reference evidence="4" key="1">
    <citation type="submission" date="2021-01" db="EMBL/GenBank/DDBJ databases">
        <authorList>
            <person name="Kaushik A."/>
        </authorList>
    </citation>
    <scope>NUCLEOTIDE SEQUENCE</scope>
    <source>
        <strain evidence="4">AG6-10EEA</strain>
    </source>
</reference>
<gene>
    <name evidence="4" type="ORF">RDB_LOCUS138957</name>
</gene>
<feature type="compositionally biased region" description="Low complexity" evidence="1">
    <location>
        <begin position="388"/>
        <end position="402"/>
    </location>
</feature>
<dbReference type="Proteomes" id="UP000663853">
    <property type="component" value="Unassembled WGS sequence"/>
</dbReference>
<evidence type="ECO:0000259" key="3">
    <source>
        <dbReference type="PROSITE" id="PS51791"/>
    </source>
</evidence>
<feature type="region of interest" description="Disordered" evidence="1">
    <location>
        <begin position="241"/>
        <end position="260"/>
    </location>
</feature>
<dbReference type="GO" id="GO:0046856">
    <property type="term" value="P:phosphatidylinositol dephosphorylation"/>
    <property type="evidence" value="ECO:0007669"/>
    <property type="project" value="TreeGrafter"/>
</dbReference>
<comment type="caution">
    <text evidence="4">The sequence shown here is derived from an EMBL/GenBank/DDBJ whole genome shotgun (WGS) entry which is preliminary data.</text>
</comment>
<feature type="domain" description="HSac2" evidence="3">
    <location>
        <begin position="796"/>
        <end position="948"/>
    </location>
</feature>
<dbReference type="InterPro" id="IPR022158">
    <property type="entry name" value="Inositol_phosphatase"/>
</dbReference>
<dbReference type="EMBL" id="CAJMXA010003816">
    <property type="protein sequence ID" value="CAE6516970.1"/>
    <property type="molecule type" value="Genomic_DNA"/>
</dbReference>
<dbReference type="PANTHER" id="PTHR45662:SF7">
    <property type="entry name" value="SACI DOMAIN PROTEIN (AFU_ORTHOLOGUE AFUA_1G15890)"/>
    <property type="match status" value="1"/>
</dbReference>
<accession>A0A8H3HHK1</accession>